<name>A0A0F9FPQ3_9ZZZZ</name>
<organism evidence="1">
    <name type="scientific">marine sediment metagenome</name>
    <dbReference type="NCBI Taxonomy" id="412755"/>
    <lineage>
        <taxon>unclassified sequences</taxon>
        <taxon>metagenomes</taxon>
        <taxon>ecological metagenomes</taxon>
    </lineage>
</organism>
<sequence>MPNENNLVEKCQGCEFSDSCQSEPDEYMSCWAEHKDGAL</sequence>
<proteinExistence type="predicted"/>
<protein>
    <submittedName>
        <fullName evidence="1">Uncharacterized protein</fullName>
    </submittedName>
</protein>
<accession>A0A0F9FPQ3</accession>
<evidence type="ECO:0000313" key="1">
    <source>
        <dbReference type="EMBL" id="KKL88213.1"/>
    </source>
</evidence>
<dbReference type="AlphaFoldDB" id="A0A0F9FPQ3"/>
<reference evidence="1" key="1">
    <citation type="journal article" date="2015" name="Nature">
        <title>Complex archaea that bridge the gap between prokaryotes and eukaryotes.</title>
        <authorList>
            <person name="Spang A."/>
            <person name="Saw J.H."/>
            <person name="Jorgensen S.L."/>
            <person name="Zaremba-Niedzwiedzka K."/>
            <person name="Martijn J."/>
            <person name="Lind A.E."/>
            <person name="van Eijk R."/>
            <person name="Schleper C."/>
            <person name="Guy L."/>
            <person name="Ettema T.J."/>
        </authorList>
    </citation>
    <scope>NUCLEOTIDE SEQUENCE</scope>
</reference>
<gene>
    <name evidence="1" type="ORF">LCGC14_1926920</name>
</gene>
<dbReference type="EMBL" id="LAZR01020629">
    <property type="protein sequence ID" value="KKL88213.1"/>
    <property type="molecule type" value="Genomic_DNA"/>
</dbReference>
<comment type="caution">
    <text evidence="1">The sequence shown here is derived from an EMBL/GenBank/DDBJ whole genome shotgun (WGS) entry which is preliminary data.</text>
</comment>